<evidence type="ECO:0000259" key="1">
    <source>
        <dbReference type="Pfam" id="PF06985"/>
    </source>
</evidence>
<keyword evidence="3" id="KW-1185">Reference proteome</keyword>
<evidence type="ECO:0000313" key="2">
    <source>
        <dbReference type="EMBL" id="KAK0642182.1"/>
    </source>
</evidence>
<protein>
    <submittedName>
        <fullName evidence="2">Heterokaryon incompatibility protein-domain-containing protein</fullName>
    </submittedName>
</protein>
<dbReference type="EMBL" id="JAULSV010000006">
    <property type="protein sequence ID" value="KAK0642182.1"/>
    <property type="molecule type" value="Genomic_DNA"/>
</dbReference>
<sequence length="543" mass="60054">LQLGFPKLPESGSDTHFDVIRQWLALCDGTHTCAPGSDPRDQISLPTRLIDVGAVGSSTVRLVETKDVAIPVDNRVSPFIALSHPWGPPPHFCTFPDEPNNPSAKNTLSQHKIGIQVSALPATFQDGIRATRALGKRYLWIDSLCILQGSRGDFKDEAKKMETVFSSAYCVLAASWAANQQDGFLKTLPGQEKLRAKRDRQVVTIKADDKAAPLYICEMIDNFDQHVLKGGLNQRAWVLQERALARRTVYFTERQTYWECGKGVRCETMTQMNNKLASFLGDPFFPSLALQGNRGEQIHWYQSLYTQYSRLGLSHDEDRPTAIRGLESRLVTAFQKANPDFSGAYGVLDDGPTGGLLHRSLLWRRGARKGDLRVLDRIVFPSGHDGAPSWSWMSYRGGVDFISVEGNTIDWRRVTLEPRRKRDSGDGFAYASPKTLVARAMDFHTEVRERGDGSVSQLVFDSPGMTAGHTFKCVIVGSEKGEPIGGDEGQRVHFVLIVKPAGITERGTGAVRNLRPYRRIGAGSIPGRCIVGLETEGEEVAVV</sequence>
<name>A0AA39XXM5_9PEZI</name>
<dbReference type="AlphaFoldDB" id="A0AA39XXM5"/>
<feature type="domain" description="Heterokaryon incompatibility" evidence="1">
    <location>
        <begin position="79"/>
        <end position="241"/>
    </location>
</feature>
<dbReference type="InterPro" id="IPR010730">
    <property type="entry name" value="HET"/>
</dbReference>
<accession>A0AA39XXM5</accession>
<organism evidence="2 3">
    <name type="scientific">Cercophora newfieldiana</name>
    <dbReference type="NCBI Taxonomy" id="92897"/>
    <lineage>
        <taxon>Eukaryota</taxon>
        <taxon>Fungi</taxon>
        <taxon>Dikarya</taxon>
        <taxon>Ascomycota</taxon>
        <taxon>Pezizomycotina</taxon>
        <taxon>Sordariomycetes</taxon>
        <taxon>Sordariomycetidae</taxon>
        <taxon>Sordariales</taxon>
        <taxon>Lasiosphaeriaceae</taxon>
        <taxon>Cercophora</taxon>
    </lineage>
</organism>
<evidence type="ECO:0000313" key="3">
    <source>
        <dbReference type="Proteomes" id="UP001174936"/>
    </source>
</evidence>
<feature type="non-terminal residue" evidence="2">
    <location>
        <position position="543"/>
    </location>
</feature>
<dbReference type="PANTHER" id="PTHR33112:SF10">
    <property type="entry name" value="TOL"/>
    <property type="match status" value="1"/>
</dbReference>
<dbReference type="PANTHER" id="PTHR33112">
    <property type="entry name" value="DOMAIN PROTEIN, PUTATIVE-RELATED"/>
    <property type="match status" value="1"/>
</dbReference>
<gene>
    <name evidence="2" type="ORF">B0T16DRAFT_335066</name>
</gene>
<proteinExistence type="predicted"/>
<dbReference type="Pfam" id="PF06985">
    <property type="entry name" value="HET"/>
    <property type="match status" value="1"/>
</dbReference>
<comment type="caution">
    <text evidence="2">The sequence shown here is derived from an EMBL/GenBank/DDBJ whole genome shotgun (WGS) entry which is preliminary data.</text>
</comment>
<dbReference type="Proteomes" id="UP001174936">
    <property type="component" value="Unassembled WGS sequence"/>
</dbReference>
<reference evidence="2" key="1">
    <citation type="submission" date="2023-06" db="EMBL/GenBank/DDBJ databases">
        <title>Genome-scale phylogeny and comparative genomics of the fungal order Sordariales.</title>
        <authorList>
            <consortium name="Lawrence Berkeley National Laboratory"/>
            <person name="Hensen N."/>
            <person name="Bonometti L."/>
            <person name="Westerberg I."/>
            <person name="Brannstrom I.O."/>
            <person name="Guillou S."/>
            <person name="Cros-Aarteil S."/>
            <person name="Calhoun S."/>
            <person name="Haridas S."/>
            <person name="Kuo A."/>
            <person name="Mondo S."/>
            <person name="Pangilinan J."/>
            <person name="Riley R."/>
            <person name="Labutti K."/>
            <person name="Andreopoulos B."/>
            <person name="Lipzen A."/>
            <person name="Chen C."/>
            <person name="Yanf M."/>
            <person name="Daum C."/>
            <person name="Ng V."/>
            <person name="Clum A."/>
            <person name="Steindorff A."/>
            <person name="Ohm R."/>
            <person name="Martin F."/>
            <person name="Silar P."/>
            <person name="Natvig D."/>
            <person name="Lalanne C."/>
            <person name="Gautier V."/>
            <person name="Ament-Velasquez S.L."/>
            <person name="Kruys A."/>
            <person name="Hutchinson M.I."/>
            <person name="Powell A.J."/>
            <person name="Barry K."/>
            <person name="Miller A.N."/>
            <person name="Grigoriev I.V."/>
            <person name="Debuchy R."/>
            <person name="Gladieux P."/>
            <person name="Thoren M.H."/>
            <person name="Johannesson H."/>
        </authorList>
    </citation>
    <scope>NUCLEOTIDE SEQUENCE</scope>
    <source>
        <strain evidence="2">SMH2532-1</strain>
    </source>
</reference>